<dbReference type="Proteomes" id="UP000253204">
    <property type="component" value="Unassembled WGS sequence"/>
</dbReference>
<dbReference type="AlphaFoldDB" id="A0A368U8X1"/>
<sequence>MKYVAMSCGGSAEFASGRPEKKPSRRQQKKPINLFVVGGIALTLAIAGFWSYKQWFRTASLFTGDTPESVYFQELSYSLSAEYGKTMTILPAWHGDEQAMGEVFTSQGLNYYKKIKSIEFGTGKNVRLTSRLLSSHICFIWGQDMNSYKDFIDLYEEGDIDQKPSYRAQFFLNHEIGHCIQGAMPSWKWKVKDSDIIERISLVIDVYDQESLEMLINRRQDHSLYNHYILESFADLYALHKLSSQQPAFFTPLMNQHFFNRNVTSRRGYLHYLTQIHMREGIQNLKYYKHRSSGEFAEATLNSVKQRSDIGFLDDLIIGHIADTMDASAYRVLQPEKFRKAVDMYQKVTKRSL</sequence>
<dbReference type="EMBL" id="QPIJ01000001">
    <property type="protein sequence ID" value="RCV93639.1"/>
    <property type="molecule type" value="Genomic_DNA"/>
</dbReference>
<accession>A0A368U8X1</accession>
<evidence type="ECO:0000256" key="1">
    <source>
        <dbReference type="SAM" id="MobiDB-lite"/>
    </source>
</evidence>
<reference evidence="3 4" key="1">
    <citation type="submission" date="2018-07" db="EMBL/GenBank/DDBJ databases">
        <title>Halomonas rutogse sp. nov., isolated from Lake TangqianCo on Tibetan Plateau.</title>
        <authorList>
            <person name="Lu H."/>
            <person name="Xing P."/>
            <person name="Wu Q."/>
        </authorList>
    </citation>
    <scope>NUCLEOTIDE SEQUENCE [LARGE SCALE GENOMIC DNA]</scope>
    <source>
        <strain evidence="3 4">TQ8S</strain>
    </source>
</reference>
<evidence type="ECO:0000313" key="4">
    <source>
        <dbReference type="Proteomes" id="UP000253204"/>
    </source>
</evidence>
<name>A0A368U8X1_9GAMM</name>
<evidence type="ECO:0000256" key="2">
    <source>
        <dbReference type="SAM" id="Phobius"/>
    </source>
</evidence>
<keyword evidence="2" id="KW-0472">Membrane</keyword>
<evidence type="ECO:0000313" key="3">
    <source>
        <dbReference type="EMBL" id="RCV93639.1"/>
    </source>
</evidence>
<comment type="caution">
    <text evidence="3">The sequence shown here is derived from an EMBL/GenBank/DDBJ whole genome shotgun (WGS) entry which is preliminary data.</text>
</comment>
<proteinExistence type="predicted"/>
<keyword evidence="2" id="KW-0812">Transmembrane</keyword>
<organism evidence="3 4">
    <name type="scientific">Vreelandella rituensis</name>
    <dbReference type="NCBI Taxonomy" id="2282306"/>
    <lineage>
        <taxon>Bacteria</taxon>
        <taxon>Pseudomonadati</taxon>
        <taxon>Pseudomonadota</taxon>
        <taxon>Gammaproteobacteria</taxon>
        <taxon>Oceanospirillales</taxon>
        <taxon>Halomonadaceae</taxon>
        <taxon>Vreelandella</taxon>
    </lineage>
</organism>
<protein>
    <submittedName>
        <fullName evidence="3">Uncharacterized protein</fullName>
    </submittedName>
</protein>
<feature type="transmembrane region" description="Helical" evidence="2">
    <location>
        <begin position="32"/>
        <end position="52"/>
    </location>
</feature>
<keyword evidence="4" id="KW-1185">Reference proteome</keyword>
<gene>
    <name evidence="3" type="ORF">DU506_00345</name>
</gene>
<feature type="region of interest" description="Disordered" evidence="1">
    <location>
        <begin position="1"/>
        <end position="27"/>
    </location>
</feature>
<keyword evidence="2" id="KW-1133">Transmembrane helix</keyword>